<evidence type="ECO:0000313" key="2">
    <source>
        <dbReference type="Proteomes" id="UP000324222"/>
    </source>
</evidence>
<keyword evidence="2" id="KW-1185">Reference proteome</keyword>
<dbReference type="AlphaFoldDB" id="A0A5B7DR32"/>
<sequence length="59" mass="6861">METWRQDIMNPAQTLYNITSIGRDDNGMTHLTKQEKTQTITDLVQLNGPHERSAINNRY</sequence>
<dbReference type="Proteomes" id="UP000324222">
    <property type="component" value="Unassembled WGS sequence"/>
</dbReference>
<gene>
    <name evidence="1" type="ORF">E2C01_016502</name>
</gene>
<protein>
    <submittedName>
        <fullName evidence="1">Uncharacterized protein</fullName>
    </submittedName>
</protein>
<accession>A0A5B7DR32</accession>
<comment type="caution">
    <text evidence="1">The sequence shown here is derived from an EMBL/GenBank/DDBJ whole genome shotgun (WGS) entry which is preliminary data.</text>
</comment>
<reference evidence="1 2" key="1">
    <citation type="submission" date="2019-05" db="EMBL/GenBank/DDBJ databases">
        <title>Another draft genome of Portunus trituberculatus and its Hox gene families provides insights of decapod evolution.</title>
        <authorList>
            <person name="Jeong J.-H."/>
            <person name="Song I."/>
            <person name="Kim S."/>
            <person name="Choi T."/>
            <person name="Kim D."/>
            <person name="Ryu S."/>
            <person name="Kim W."/>
        </authorList>
    </citation>
    <scope>NUCLEOTIDE SEQUENCE [LARGE SCALE GENOMIC DNA]</scope>
    <source>
        <tissue evidence="1">Muscle</tissue>
    </source>
</reference>
<organism evidence="1 2">
    <name type="scientific">Portunus trituberculatus</name>
    <name type="common">Swimming crab</name>
    <name type="synonym">Neptunus trituberculatus</name>
    <dbReference type="NCBI Taxonomy" id="210409"/>
    <lineage>
        <taxon>Eukaryota</taxon>
        <taxon>Metazoa</taxon>
        <taxon>Ecdysozoa</taxon>
        <taxon>Arthropoda</taxon>
        <taxon>Crustacea</taxon>
        <taxon>Multicrustacea</taxon>
        <taxon>Malacostraca</taxon>
        <taxon>Eumalacostraca</taxon>
        <taxon>Eucarida</taxon>
        <taxon>Decapoda</taxon>
        <taxon>Pleocyemata</taxon>
        <taxon>Brachyura</taxon>
        <taxon>Eubrachyura</taxon>
        <taxon>Portunoidea</taxon>
        <taxon>Portunidae</taxon>
        <taxon>Portuninae</taxon>
        <taxon>Portunus</taxon>
    </lineage>
</organism>
<proteinExistence type="predicted"/>
<dbReference type="EMBL" id="VSRR010001208">
    <property type="protein sequence ID" value="MPC23453.1"/>
    <property type="molecule type" value="Genomic_DNA"/>
</dbReference>
<evidence type="ECO:0000313" key="1">
    <source>
        <dbReference type="EMBL" id="MPC23453.1"/>
    </source>
</evidence>
<name>A0A5B7DR32_PORTR</name>